<dbReference type="EMBL" id="GISG01033387">
    <property type="protein sequence ID" value="MBA4621237.1"/>
    <property type="molecule type" value="Transcribed_RNA"/>
</dbReference>
<sequence>MKVAGRRMDKPRSRVPKRCILLWISLISSMRLLLRMVHSQLRRLSQRKKRKHKALQSQSNRTSLVGNSAIPLLGQTIFLALIIGMQSIISAVLSTTSIERGIALRSLLLVLFLFLKDISVRLSGLKAGKRYGILMFHTPN</sequence>
<feature type="transmembrane region" description="Helical" evidence="1">
    <location>
        <begin position="62"/>
        <end position="89"/>
    </location>
</feature>
<keyword evidence="1" id="KW-0472">Membrane</keyword>
<accession>A0A7C8YLF9</accession>
<protein>
    <submittedName>
        <fullName evidence="2">Uncharacterized protein</fullName>
    </submittedName>
</protein>
<dbReference type="EMBL" id="GISG01033388">
    <property type="protein sequence ID" value="MBA4621238.1"/>
    <property type="molecule type" value="Transcribed_RNA"/>
</dbReference>
<name>A0A7C8YLF9_OPUST</name>
<keyword evidence="1" id="KW-1133">Transmembrane helix</keyword>
<reference evidence="2" key="2">
    <citation type="submission" date="2020-07" db="EMBL/GenBank/DDBJ databases">
        <authorList>
            <person name="Vera ALvarez R."/>
            <person name="Arias-Moreno D.M."/>
            <person name="Jimenez-Jacinto V."/>
            <person name="Jimenez-Bremont J.F."/>
            <person name="Swaminathan K."/>
            <person name="Moose S.P."/>
            <person name="Guerrero-Gonzalez M.L."/>
            <person name="Marino-Ramirez L."/>
            <person name="Landsman D."/>
            <person name="Rodriguez-Kessler M."/>
            <person name="Delgado-Sanchez P."/>
        </authorList>
    </citation>
    <scope>NUCLEOTIDE SEQUENCE</scope>
    <source>
        <tissue evidence="2">Cladode</tissue>
    </source>
</reference>
<evidence type="ECO:0000313" key="2">
    <source>
        <dbReference type="EMBL" id="MBA4621238.1"/>
    </source>
</evidence>
<reference evidence="2" key="1">
    <citation type="journal article" date="2013" name="J. Plant Res.">
        <title>Effect of fungi and light on seed germination of three Opuntia species from semiarid lands of central Mexico.</title>
        <authorList>
            <person name="Delgado-Sanchez P."/>
            <person name="Jimenez-Bremont J.F."/>
            <person name="Guerrero-Gonzalez Mde L."/>
            <person name="Flores J."/>
        </authorList>
    </citation>
    <scope>NUCLEOTIDE SEQUENCE</scope>
    <source>
        <tissue evidence="2">Cladode</tissue>
    </source>
</reference>
<organism evidence="2">
    <name type="scientific">Opuntia streptacantha</name>
    <name type="common">Prickly pear cactus</name>
    <name type="synonym">Opuntia cardona</name>
    <dbReference type="NCBI Taxonomy" id="393608"/>
    <lineage>
        <taxon>Eukaryota</taxon>
        <taxon>Viridiplantae</taxon>
        <taxon>Streptophyta</taxon>
        <taxon>Embryophyta</taxon>
        <taxon>Tracheophyta</taxon>
        <taxon>Spermatophyta</taxon>
        <taxon>Magnoliopsida</taxon>
        <taxon>eudicotyledons</taxon>
        <taxon>Gunneridae</taxon>
        <taxon>Pentapetalae</taxon>
        <taxon>Caryophyllales</taxon>
        <taxon>Cactineae</taxon>
        <taxon>Cactaceae</taxon>
        <taxon>Opuntioideae</taxon>
        <taxon>Opuntia</taxon>
    </lineage>
</organism>
<feature type="transmembrane region" description="Helical" evidence="1">
    <location>
        <begin position="20"/>
        <end position="41"/>
    </location>
</feature>
<feature type="transmembrane region" description="Helical" evidence="1">
    <location>
        <begin position="101"/>
        <end position="120"/>
    </location>
</feature>
<evidence type="ECO:0000256" key="1">
    <source>
        <dbReference type="SAM" id="Phobius"/>
    </source>
</evidence>
<dbReference type="AlphaFoldDB" id="A0A7C8YLF9"/>
<keyword evidence="1" id="KW-0812">Transmembrane</keyword>
<proteinExistence type="predicted"/>